<dbReference type="Proteomes" id="UP000006545">
    <property type="component" value="Chromosome"/>
</dbReference>
<dbReference type="STRING" id="879243.Poras_1194"/>
<feature type="compositionally biased region" description="Polar residues" evidence="1">
    <location>
        <begin position="1351"/>
        <end position="1361"/>
    </location>
</feature>
<keyword evidence="4" id="KW-0436">Ligase</keyword>
<dbReference type="OrthoDB" id="9757976at2"/>
<gene>
    <name evidence="4" type="ordered locus">Poras_1194</name>
</gene>
<dbReference type="KEGG" id="pah:Poras_1194"/>
<dbReference type="Pfam" id="PF02514">
    <property type="entry name" value="CobN-Mg_chel"/>
    <property type="match status" value="1"/>
</dbReference>
<dbReference type="GO" id="GO:0051116">
    <property type="term" value="F:cobaltochelatase activity"/>
    <property type="evidence" value="ECO:0007669"/>
    <property type="project" value="UniProtKB-EC"/>
</dbReference>
<reference evidence="5" key="1">
    <citation type="submission" date="2011-04" db="EMBL/GenBank/DDBJ databases">
        <title>The complete genome of Porphyromonas asaccharolytica DSM 20707.</title>
        <authorList>
            <person name="Lucas S."/>
            <person name="Han J."/>
            <person name="Lapidus A."/>
            <person name="Bruce D."/>
            <person name="Goodwin L."/>
            <person name="Pitluck S."/>
            <person name="Peters L."/>
            <person name="Kyrpides N."/>
            <person name="Mavromatis K."/>
            <person name="Ivanova N."/>
            <person name="Ovchinnikova G."/>
            <person name="Pagani I."/>
            <person name="Lu M."/>
            <person name="Detter J.C."/>
            <person name="Tapia R."/>
            <person name="Han C."/>
            <person name="Land M."/>
            <person name="Hauser L."/>
            <person name="Markowitz V."/>
            <person name="Cheng J.-F."/>
            <person name="Hugenholtz P."/>
            <person name="Woyke T."/>
            <person name="Wu D."/>
            <person name="Gronow S."/>
            <person name="Wellnitz S."/>
            <person name="Brambilla E."/>
            <person name="Klenk H.-P."/>
            <person name="Eisen J.A."/>
        </authorList>
    </citation>
    <scope>NUCLEOTIDE SEQUENCE [LARGE SCALE GENOMIC DNA]</scope>
    <source>
        <strain evidence="5">ATCC 25260 / DSM 20707 / VPI 4198</strain>
    </source>
</reference>
<protein>
    <submittedName>
        <fullName evidence="4">Cobaltochelatase</fullName>
        <ecNumber evidence="4">6.6.1.2</ecNumber>
    </submittedName>
</protein>
<dbReference type="EC" id="6.6.1.2" evidence="4"/>
<accession>F4KLQ1</accession>
<feature type="region of interest" description="Disordered" evidence="1">
    <location>
        <begin position="1351"/>
        <end position="1381"/>
    </location>
</feature>
<organism evidence="4 5">
    <name type="scientific">Porphyromonas asaccharolytica (strain ATCC 25260 / DSM 20707 / BCRC 10618 / CCUG 7834 / JCM 6326 / LMG 13178 / VPI 4198 / B440)</name>
    <name type="common">Bacteroides asaccharolyticus</name>
    <dbReference type="NCBI Taxonomy" id="879243"/>
    <lineage>
        <taxon>Bacteria</taxon>
        <taxon>Pseudomonadati</taxon>
        <taxon>Bacteroidota</taxon>
        <taxon>Bacteroidia</taxon>
        <taxon>Bacteroidales</taxon>
        <taxon>Porphyromonadaceae</taxon>
        <taxon>Porphyromonas</taxon>
    </lineage>
</organism>
<evidence type="ECO:0000256" key="2">
    <source>
        <dbReference type="SAM" id="Phobius"/>
    </source>
</evidence>
<dbReference type="eggNOG" id="COG1429">
    <property type="taxonomic scope" value="Bacteria"/>
</dbReference>
<dbReference type="PANTHER" id="PTHR44119:SF1">
    <property type="entry name" value="MAGNESIUM-CHELATASE SUBUNIT CHLH, CHLOROPLASTIC"/>
    <property type="match status" value="1"/>
</dbReference>
<proteinExistence type="predicted"/>
<keyword evidence="2" id="KW-0812">Transmembrane</keyword>
<dbReference type="EMBL" id="CP002689">
    <property type="protein sequence ID" value="AEE13136.1"/>
    <property type="molecule type" value="Genomic_DNA"/>
</dbReference>
<dbReference type="CDD" id="cd10150">
    <property type="entry name" value="CobN_like"/>
    <property type="match status" value="1"/>
</dbReference>
<keyword evidence="2" id="KW-1133">Transmembrane helix</keyword>
<feature type="transmembrane region" description="Helical" evidence="2">
    <location>
        <begin position="7"/>
        <end position="28"/>
    </location>
</feature>
<feature type="transmembrane region" description="Helical" evidence="2">
    <location>
        <begin position="1391"/>
        <end position="1409"/>
    </location>
</feature>
<name>F4KLQ1_PORAD</name>
<evidence type="ECO:0000313" key="5">
    <source>
        <dbReference type="Proteomes" id="UP000006545"/>
    </source>
</evidence>
<feature type="domain" description="CobN/magnesium chelatase" evidence="3">
    <location>
        <begin position="126"/>
        <end position="1295"/>
    </location>
</feature>
<keyword evidence="2" id="KW-0472">Membrane</keyword>
<keyword evidence="5" id="KW-1185">Reference proteome</keyword>
<dbReference type="HOGENOM" id="CLU_002017_4_1_10"/>
<evidence type="ECO:0000313" key="4">
    <source>
        <dbReference type="EMBL" id="AEE13136.1"/>
    </source>
</evidence>
<dbReference type="PANTHER" id="PTHR44119">
    <property type="entry name" value="MAGNESIUM-CHELATASE SUBUNIT CHLH, CHLOROPLASTIC"/>
    <property type="match status" value="1"/>
</dbReference>
<sequence length="1417" mass="157336">MTFSKKHLYYIGAPLLLGIIILCAYLLWPKPVRVALVNMPDFVASRMAEAADKKNVRLTAVTELSELKNYDAMIAFGMGLKWTDEDRALIKQLGEEKGLKYLAYMTTTPENNISNLNSLQQETLVSYLANGGTSNYRSGFNYIRKEVLGKSLRTGTIEEPIEYGYDLLFTDEDPDLAFDSVESFQKFYNEHGYKEGAPRIALFTGIAGPFGSSRDYLDELIGALEESGFNVYPISAMTRRLEFLSEIKPQAVIYFAHGRFGGDPAIAWLKEHNVPIFSPLIVSEEYSDWLQDKQGMWGGYLSQTVVTPEIDGTIHPFALVTLRENKQGFKEFHTIPERLPDFCSLLHRYVKLQTMSNADKRIALFYFKGPGQNSLVAQGIEVVPSLYNVLKYLQSQGYDLTGLPDTEEAFAKDLMSRGALYNNYAEGNKQLMLRSNYPAFVSTQELTQWIDDTFPPALKDSIETRYGAIPGHDLVLERDGVEGIAVTRLTYGKVALLPQPGSGSGELDFKMVHGSTSVPAYPYIASYLWARNGWQADVLMHFGTHGSLEFIPGKQVALSNYDYTDRLVRDLPHIYYYTTANVGECMIAKRRSYGQAVSYLAPPFIDTQLDKEMQPLRDLTDRYLASEKDDDALSKRIKKMTVAQGFHRDLKLDSTMSKPYTRDEIELVASFIDELANAKIVGGMYTTGVPFSSEKIRSSVRLLSVDPIAYALAQIDKSRGRITDAQIKDDVYFNARYLRPADHFVARVQDREIASGEVDALLQSLGVSGTELARVDQFLKAQQEESAQSGMMGGMPAGMMGGNKAKAKPQGKPSGHPGGMPKGMMGGSMPPHSKPASAETKQDPKLVLLAEGVSLLRRSVAQIPYYRRMLATSPQLELASLANALNGGYTAPSPGGDFIASPSVLPTGRNLYAIDPEMTPTAKAWEDGQQLADALLADYRSRHNDSIPRKVSFTLWSSSFIESEGTTIAEIMALLGVEPVRDRRGKVIDVRVIPIKELGRPRVDVVIQTSGQLRDIAASRLFLLQKAMDLVAETKDGNTPNQIALGRVEAERVLLEHGVPPEQARKLSGKRIFGGLNGAYGTGIQEMVESGDRWEKESEIAEVYMNNMGAIYGDEELWGDTAKGIFEAALQNTDAVVQPRQSNTWGALSLDHVYEFMGGLTLSVRHVTGKDPEGYFTDLRNRRRVKTQEIKQAIGIEARTTILNPTYVREQLKEGAGAADAIDETIRNTYAWNVMKPSAIDKELWDALYDMYVVDKHQLGTVDFFERNNPAALQDLTASMMETIRKGYWQATAEQKHTIAQLHAESLSKAGAGCSGMVCDNAKLRKMIQEQLPPEQQQEYTAALDKALKVTSQSDQKQQVLSKDSDKDQGKKQSSGSASTTDSEQLYTTEVVIIGGVILVLILVLSILYSRRKKRTK</sequence>
<dbReference type="RefSeq" id="WP_013760566.1">
    <property type="nucleotide sequence ID" value="NC_015501.1"/>
</dbReference>
<evidence type="ECO:0000256" key="1">
    <source>
        <dbReference type="SAM" id="MobiDB-lite"/>
    </source>
</evidence>
<dbReference type="InterPro" id="IPR003672">
    <property type="entry name" value="CobN/Mg_chltase"/>
</dbReference>
<feature type="compositionally biased region" description="Gly residues" evidence="1">
    <location>
        <begin position="816"/>
        <end position="826"/>
    </location>
</feature>
<feature type="region of interest" description="Disordered" evidence="1">
    <location>
        <begin position="802"/>
        <end position="841"/>
    </location>
</feature>
<evidence type="ECO:0000259" key="3">
    <source>
        <dbReference type="Pfam" id="PF02514"/>
    </source>
</evidence>